<organism evidence="4 5">
    <name type="scientific">Clonorchis sinensis</name>
    <name type="common">Chinese liver fluke</name>
    <dbReference type="NCBI Taxonomy" id="79923"/>
    <lineage>
        <taxon>Eukaryota</taxon>
        <taxon>Metazoa</taxon>
        <taxon>Spiralia</taxon>
        <taxon>Lophotrochozoa</taxon>
        <taxon>Platyhelminthes</taxon>
        <taxon>Trematoda</taxon>
        <taxon>Digenea</taxon>
        <taxon>Opisthorchiida</taxon>
        <taxon>Opisthorchiata</taxon>
        <taxon>Opisthorchiidae</taxon>
        <taxon>Clonorchis</taxon>
    </lineage>
</organism>
<evidence type="ECO:0000313" key="5">
    <source>
        <dbReference type="Proteomes" id="UP000286415"/>
    </source>
</evidence>
<dbReference type="EMBL" id="NIRI02000056">
    <property type="protein sequence ID" value="KAG5445260.1"/>
    <property type="molecule type" value="Genomic_DNA"/>
</dbReference>
<feature type="chain" id="PRO_5035903136" evidence="3">
    <location>
        <begin position="19"/>
        <end position="336"/>
    </location>
</feature>
<keyword evidence="2" id="KW-0472">Membrane</keyword>
<dbReference type="Proteomes" id="UP000286415">
    <property type="component" value="Unassembled WGS sequence"/>
</dbReference>
<feature type="transmembrane region" description="Helical" evidence="2">
    <location>
        <begin position="273"/>
        <end position="299"/>
    </location>
</feature>
<dbReference type="OrthoDB" id="72053at2759"/>
<feature type="compositionally biased region" description="Basic residues" evidence="1">
    <location>
        <begin position="327"/>
        <end position="336"/>
    </location>
</feature>
<name>A0A8T1M810_CLOSI</name>
<dbReference type="PANTHER" id="PTHR19991">
    <property type="entry name" value="L 2 01289"/>
    <property type="match status" value="1"/>
</dbReference>
<evidence type="ECO:0000256" key="2">
    <source>
        <dbReference type="SAM" id="Phobius"/>
    </source>
</evidence>
<evidence type="ECO:0000313" key="4">
    <source>
        <dbReference type="EMBL" id="KAG5445260.1"/>
    </source>
</evidence>
<protein>
    <submittedName>
        <fullName evidence="4">Thioredoxin domain-containing protein</fullName>
    </submittedName>
</protein>
<comment type="caution">
    <text evidence="4">The sequence shown here is derived from an EMBL/GenBank/DDBJ whole genome shotgun (WGS) entry which is preliminary data.</text>
</comment>
<reference evidence="4 5" key="2">
    <citation type="journal article" date="2021" name="Genomics">
        <title>High-quality reference genome for Clonorchis sinensis.</title>
        <authorList>
            <person name="Young N.D."/>
            <person name="Stroehlein A.J."/>
            <person name="Kinkar L."/>
            <person name="Wang T."/>
            <person name="Sohn W.M."/>
            <person name="Chang B.C.H."/>
            <person name="Kaur P."/>
            <person name="Weisz D."/>
            <person name="Dudchenko O."/>
            <person name="Aiden E.L."/>
            <person name="Korhonen P.K."/>
            <person name="Gasser R.B."/>
        </authorList>
    </citation>
    <scope>NUCLEOTIDE SEQUENCE [LARGE SCALE GENOMIC DNA]</scope>
    <source>
        <strain evidence="4">Cs-k2</strain>
    </source>
</reference>
<reference evidence="4 5" key="1">
    <citation type="journal article" date="2018" name="Biotechnol. Adv.">
        <title>Improved genomic resources and new bioinformatic workflow for the carcinogenic parasite Clonorchis sinensis: Biotechnological implications.</title>
        <authorList>
            <person name="Wang D."/>
            <person name="Korhonen P.K."/>
            <person name="Gasser R.B."/>
            <person name="Young N.D."/>
        </authorList>
    </citation>
    <scope>NUCLEOTIDE SEQUENCE [LARGE SCALE GENOMIC DNA]</scope>
    <source>
        <strain evidence="4">Cs-k2</strain>
    </source>
</reference>
<dbReference type="AlphaFoldDB" id="A0A8T1M810"/>
<proteinExistence type="predicted"/>
<evidence type="ECO:0000256" key="3">
    <source>
        <dbReference type="SAM" id="SignalP"/>
    </source>
</evidence>
<sequence length="336" mass="37086">MLSFILCSVLVLILEVQAVVLKVTPDELNAIDFSNILQGANPAVVFVLPSPCETCVRHEKLLSDFSVDTVYPGDVYHVNSKSPWGILIDVPSVVLIDAERKLPYCGPPHHLHLMNAIHQFSAGVQSARLDDANFEHDTQASTGGTTGDWLIIFDTMTEANLQIYDGLSLSLRARGVSLGIVDPVRSKSTAKRFDVRAQSGQSITVLMLHRSQLYRFSGSIQRTDFERLLKFAVGEFKEHPKSVIPRPRMRFDELLDWIVENYVILEGYYGHSLVLAVGILVLVSLLCLVGLLLFAGFWITQMSGSSKQPESATNFPHEAGGGGGGKHSLRKKNKNE</sequence>
<feature type="signal peptide" evidence="3">
    <location>
        <begin position="1"/>
        <end position="18"/>
    </location>
</feature>
<keyword evidence="2" id="KW-1133">Transmembrane helix</keyword>
<gene>
    <name evidence="4" type="ORF">CSKR_110437</name>
</gene>
<feature type="region of interest" description="Disordered" evidence="1">
    <location>
        <begin position="307"/>
        <end position="336"/>
    </location>
</feature>
<keyword evidence="2" id="KW-0812">Transmembrane</keyword>
<accession>A0A8T1M810</accession>
<dbReference type="PANTHER" id="PTHR19991:SF2">
    <property type="entry name" value="GH08893P"/>
    <property type="match status" value="1"/>
</dbReference>
<keyword evidence="3" id="KW-0732">Signal</keyword>
<evidence type="ECO:0000256" key="1">
    <source>
        <dbReference type="SAM" id="MobiDB-lite"/>
    </source>
</evidence>
<keyword evidence="5" id="KW-1185">Reference proteome</keyword>